<evidence type="ECO:0000313" key="2">
    <source>
        <dbReference type="EMBL" id="GGA27806.1"/>
    </source>
</evidence>
<dbReference type="RefSeq" id="WP_188551992.1">
    <property type="nucleotide sequence ID" value="NZ_BMFY01000021.1"/>
</dbReference>
<dbReference type="AlphaFoldDB" id="A0A8J2U195"/>
<gene>
    <name evidence="2" type="ORF">GCM10011333_33250</name>
</gene>
<sequence>MTTVVVIGAGPRGTTVLERLVAHAHTMPPPSAPVQVHLVDPFPPGPGRVWRTDQSAELLMNTVLEEQTVFPDESVAVRPRQTGPTMAQWARGVLAGEIPATDEARADLRVLPSPGFPPRRLYGHYLAWAFERIVKDAPAWMTVTVHRAEALEVLDAPDTRAEHPLAGTTPGAGPDSAAGQVQDQLVRLDDGTDLLADHVVLCLGHLPARPAQNRQDLAAYAGRGGLAYQPPALPAEVDLDRMAPPGTEVIVRGFGLNFFDLMALATTGRGGRFTRAADGELVYRPSGREPVFWVTSRRGVPYRAKPVIDGRPVPQATLRWTTVGRFRDLAARLRRDQEAGWGAPAGGPAAPPAEAKELGGTLGFNRDVWPHVLADARLAYYGTLARVRPQAFEGDPESFLNGIVPERHASFPELEARFVPDPADRLDFDALISPLKDRRFGSPEELEAWMRGFLERDIAAARAGADSPLKMVQVSLTAARLVVKELVADGLIEETSFADELRGWFEDFVAGLCDGPPVERIEQALALHRAGLLRFAGPAAVTGDVGTATPAFALRRLLADAEPVRTTHLIEAASPANRVMLAEDRLLRSMLDAGRVRARESQLANGRLYRASGLEVAGPAHRTVNAAGEVHPGRYVLGLQLSAVQWGLAIAAQPGTNAPSLRDADAIARAVLGLLPG</sequence>
<dbReference type="SUPFAM" id="SSF51905">
    <property type="entry name" value="FAD/NAD(P)-binding domain"/>
    <property type="match status" value="1"/>
</dbReference>
<protein>
    <recommendedName>
        <fullName evidence="1">FAD-dependent urate hydroxylase HpyO/Asp monooxygenase CreE-like FAD/NAD(P)-binding domain-containing protein</fullName>
    </recommendedName>
</protein>
<keyword evidence="3" id="KW-1185">Reference proteome</keyword>
<feature type="domain" description="FAD-dependent urate hydroxylase HpyO/Asp monooxygenase CreE-like FAD/NAD(P)-binding" evidence="1">
    <location>
        <begin position="5"/>
        <end position="160"/>
    </location>
</feature>
<name>A0A8J2U195_9MICO</name>
<reference evidence="2" key="2">
    <citation type="submission" date="2020-09" db="EMBL/GenBank/DDBJ databases">
        <authorList>
            <person name="Sun Q."/>
            <person name="Zhou Y."/>
        </authorList>
    </citation>
    <scope>NUCLEOTIDE SEQUENCE</scope>
    <source>
        <strain evidence="2">CGMCC 1.12785</strain>
    </source>
</reference>
<proteinExistence type="predicted"/>
<dbReference type="Pfam" id="PF13454">
    <property type="entry name" value="NAD_binding_9"/>
    <property type="match status" value="1"/>
</dbReference>
<evidence type="ECO:0000259" key="1">
    <source>
        <dbReference type="Pfam" id="PF13454"/>
    </source>
</evidence>
<evidence type="ECO:0000313" key="3">
    <source>
        <dbReference type="Proteomes" id="UP000616114"/>
    </source>
</evidence>
<accession>A0A8J2U195</accession>
<dbReference type="EMBL" id="BMFY01000021">
    <property type="protein sequence ID" value="GGA27806.1"/>
    <property type="molecule type" value="Genomic_DNA"/>
</dbReference>
<dbReference type="PANTHER" id="PTHR40254:SF1">
    <property type="entry name" value="BLR0577 PROTEIN"/>
    <property type="match status" value="1"/>
</dbReference>
<reference evidence="2" key="1">
    <citation type="journal article" date="2014" name="Int. J. Syst. Evol. Microbiol.">
        <title>Complete genome sequence of Corynebacterium casei LMG S-19264T (=DSM 44701T), isolated from a smear-ripened cheese.</title>
        <authorList>
            <consortium name="US DOE Joint Genome Institute (JGI-PGF)"/>
            <person name="Walter F."/>
            <person name="Albersmeier A."/>
            <person name="Kalinowski J."/>
            <person name="Ruckert C."/>
        </authorList>
    </citation>
    <scope>NUCLEOTIDE SEQUENCE</scope>
    <source>
        <strain evidence="2">CGMCC 1.12785</strain>
    </source>
</reference>
<dbReference type="InterPro" id="IPR036188">
    <property type="entry name" value="FAD/NAD-bd_sf"/>
</dbReference>
<organism evidence="2 3">
    <name type="scientific">Sediminivirga luteola</name>
    <dbReference type="NCBI Taxonomy" id="1774748"/>
    <lineage>
        <taxon>Bacteria</taxon>
        <taxon>Bacillati</taxon>
        <taxon>Actinomycetota</taxon>
        <taxon>Actinomycetes</taxon>
        <taxon>Micrococcales</taxon>
        <taxon>Brevibacteriaceae</taxon>
        <taxon>Sediminivirga</taxon>
    </lineage>
</organism>
<dbReference type="InterPro" id="IPR052189">
    <property type="entry name" value="L-asp_N-monooxygenase_NS-form"/>
</dbReference>
<dbReference type="InterPro" id="IPR038732">
    <property type="entry name" value="HpyO/CreE_NAD-binding"/>
</dbReference>
<dbReference type="Proteomes" id="UP000616114">
    <property type="component" value="Unassembled WGS sequence"/>
</dbReference>
<comment type="caution">
    <text evidence="2">The sequence shown here is derived from an EMBL/GenBank/DDBJ whole genome shotgun (WGS) entry which is preliminary data.</text>
</comment>
<dbReference type="PANTHER" id="PTHR40254">
    <property type="entry name" value="BLR0577 PROTEIN"/>
    <property type="match status" value="1"/>
</dbReference>